<evidence type="ECO:0000313" key="1">
    <source>
        <dbReference type="EMBL" id="CRK86875.1"/>
    </source>
</evidence>
<accession>A0A1J1HG80</accession>
<dbReference type="Proteomes" id="UP000183832">
    <property type="component" value="Unassembled WGS sequence"/>
</dbReference>
<dbReference type="AlphaFoldDB" id="A0A1J1HG80"/>
<keyword evidence="2" id="KW-1185">Reference proteome</keyword>
<dbReference type="EMBL" id="CVRI01000002">
    <property type="protein sequence ID" value="CRK86875.1"/>
    <property type="molecule type" value="Genomic_DNA"/>
</dbReference>
<name>A0A1J1HG80_9DIPT</name>
<sequence length="62" mass="7254">MNTKADFSSPLKMFMTAHQFEINFQVHLDLNSLVSYRLTAIVNAAIQHEYGFFLFTLPMEKR</sequence>
<proteinExistence type="predicted"/>
<gene>
    <name evidence="1" type="ORF">CLUMA_CG000700</name>
</gene>
<organism evidence="1 2">
    <name type="scientific">Clunio marinus</name>
    <dbReference type="NCBI Taxonomy" id="568069"/>
    <lineage>
        <taxon>Eukaryota</taxon>
        <taxon>Metazoa</taxon>
        <taxon>Ecdysozoa</taxon>
        <taxon>Arthropoda</taxon>
        <taxon>Hexapoda</taxon>
        <taxon>Insecta</taxon>
        <taxon>Pterygota</taxon>
        <taxon>Neoptera</taxon>
        <taxon>Endopterygota</taxon>
        <taxon>Diptera</taxon>
        <taxon>Nematocera</taxon>
        <taxon>Chironomoidea</taxon>
        <taxon>Chironomidae</taxon>
        <taxon>Clunio</taxon>
    </lineage>
</organism>
<reference evidence="1 2" key="1">
    <citation type="submission" date="2015-04" db="EMBL/GenBank/DDBJ databases">
        <authorList>
            <person name="Syromyatnikov M.Y."/>
            <person name="Popov V.N."/>
        </authorList>
    </citation>
    <scope>NUCLEOTIDE SEQUENCE [LARGE SCALE GENOMIC DNA]</scope>
</reference>
<evidence type="ECO:0000313" key="2">
    <source>
        <dbReference type="Proteomes" id="UP000183832"/>
    </source>
</evidence>
<protein>
    <submittedName>
        <fullName evidence="1">CLUMA_CG000700, isoform A</fullName>
    </submittedName>
</protein>